<dbReference type="PANTHER" id="PTHR11102">
    <property type="entry name" value="SEL-1-LIKE PROTEIN"/>
    <property type="match status" value="1"/>
</dbReference>
<accession>A0ABV7D4D7</accession>
<keyword evidence="3" id="KW-1185">Reference proteome</keyword>
<name>A0ABV7D4D7_9PROT</name>
<proteinExistence type="predicted"/>
<dbReference type="InterPro" id="IPR050767">
    <property type="entry name" value="Sel1_AlgK"/>
</dbReference>
<organism evidence="2 3">
    <name type="scientific">Kordiimonas pumila</name>
    <dbReference type="NCBI Taxonomy" id="2161677"/>
    <lineage>
        <taxon>Bacteria</taxon>
        <taxon>Pseudomonadati</taxon>
        <taxon>Pseudomonadota</taxon>
        <taxon>Alphaproteobacteria</taxon>
        <taxon>Kordiimonadales</taxon>
        <taxon>Kordiimonadaceae</taxon>
        <taxon>Kordiimonas</taxon>
    </lineage>
</organism>
<sequence>MKRFLLLCMLLVLLPQPSAHALDDANPVEQALGLIRDGKVEMGVEALQTLAEGGNAEAMFHVGEIHRLGIGREVSVPIATMYYRFASQLNHERAALSLANILFFEGNGTEKENSEALDIWQTLTLKGNLEAAYMLGMLYWNGEAGVARDPIRGYALVWLAFEGGYADAEQNELSMKALLSSDAKEVAYDYAKNLADRGFTSKPLAIHLLAHDEAERKAAIAQEKSAEEDVPLEKPDDWTTVWRLEVGFAMSEMEVERLQRVISSTQAEAVGDLYSEVLPSANRPGLFRLIFGPAKSVNDAVSRCVALKRAGHDCFARPPEEDDADSPY</sequence>
<dbReference type="Pfam" id="PF08238">
    <property type="entry name" value="Sel1"/>
    <property type="match status" value="3"/>
</dbReference>
<feature type="signal peptide" evidence="1">
    <location>
        <begin position="1"/>
        <end position="21"/>
    </location>
</feature>
<dbReference type="EMBL" id="JBHRSL010000007">
    <property type="protein sequence ID" value="MFC3052022.1"/>
    <property type="molecule type" value="Genomic_DNA"/>
</dbReference>
<dbReference type="InterPro" id="IPR011990">
    <property type="entry name" value="TPR-like_helical_dom_sf"/>
</dbReference>
<evidence type="ECO:0000256" key="1">
    <source>
        <dbReference type="SAM" id="SignalP"/>
    </source>
</evidence>
<protein>
    <submittedName>
        <fullName evidence="2">Tetratricopeptide repeat protein</fullName>
    </submittedName>
</protein>
<feature type="chain" id="PRO_5047499413" evidence="1">
    <location>
        <begin position="22"/>
        <end position="328"/>
    </location>
</feature>
<dbReference type="Gene3D" id="1.25.40.10">
    <property type="entry name" value="Tetratricopeptide repeat domain"/>
    <property type="match status" value="1"/>
</dbReference>
<dbReference type="SMART" id="SM00671">
    <property type="entry name" value="SEL1"/>
    <property type="match status" value="3"/>
</dbReference>
<dbReference type="PANTHER" id="PTHR11102:SF160">
    <property type="entry name" value="ERAD-ASSOCIATED E3 UBIQUITIN-PROTEIN LIGASE COMPONENT HRD3"/>
    <property type="match status" value="1"/>
</dbReference>
<gene>
    <name evidence="2" type="ORF">ACFOKA_08895</name>
</gene>
<evidence type="ECO:0000313" key="2">
    <source>
        <dbReference type="EMBL" id="MFC3052022.1"/>
    </source>
</evidence>
<dbReference type="SUPFAM" id="SSF81901">
    <property type="entry name" value="HCP-like"/>
    <property type="match status" value="1"/>
</dbReference>
<dbReference type="Proteomes" id="UP001595444">
    <property type="component" value="Unassembled WGS sequence"/>
</dbReference>
<comment type="caution">
    <text evidence="2">The sequence shown here is derived from an EMBL/GenBank/DDBJ whole genome shotgun (WGS) entry which is preliminary data.</text>
</comment>
<keyword evidence="1" id="KW-0732">Signal</keyword>
<reference evidence="3" key="1">
    <citation type="journal article" date="2019" name="Int. J. Syst. Evol. Microbiol.">
        <title>The Global Catalogue of Microorganisms (GCM) 10K type strain sequencing project: providing services to taxonomists for standard genome sequencing and annotation.</title>
        <authorList>
            <consortium name="The Broad Institute Genomics Platform"/>
            <consortium name="The Broad Institute Genome Sequencing Center for Infectious Disease"/>
            <person name="Wu L."/>
            <person name="Ma J."/>
        </authorList>
    </citation>
    <scope>NUCLEOTIDE SEQUENCE [LARGE SCALE GENOMIC DNA]</scope>
    <source>
        <strain evidence="3">KCTC 62164</strain>
    </source>
</reference>
<dbReference type="RefSeq" id="WP_194214673.1">
    <property type="nucleotide sequence ID" value="NZ_CP061205.1"/>
</dbReference>
<evidence type="ECO:0000313" key="3">
    <source>
        <dbReference type="Proteomes" id="UP001595444"/>
    </source>
</evidence>
<dbReference type="InterPro" id="IPR006597">
    <property type="entry name" value="Sel1-like"/>
</dbReference>